<sequence length="287" mass="31892">MKRIMTILVGLCIAMTAFAGPALAAEQSELGSVISKQEQQEVVNVAHRGASGHAPENTMSAFHKGVEMKADYIEIDVQMTKDGELVVIHDTTVDRTTNGTGDVGDLTFEEIRELDAGSWFGEGYAGEKVPTFEEILDTFRGKVGILIELKAPELYPGIEEKVADALTERNMERPNNDKIIIQSFNHESMKISKELLPSIPHGVLAGMSWADVTEEQLAEFATYADYFNPNMNIVTHELVSNVHEAGMKIFAYTSRTQEQADRLFQLNVDGIVSDFPEHVYYHPVKNK</sequence>
<keyword evidence="4" id="KW-1185">Reference proteome</keyword>
<dbReference type="PANTHER" id="PTHR46211:SF1">
    <property type="entry name" value="GLYCEROPHOSPHODIESTER PHOSPHODIESTERASE, CYTOPLASMIC"/>
    <property type="match status" value="1"/>
</dbReference>
<dbReference type="GO" id="GO:0006629">
    <property type="term" value="P:lipid metabolic process"/>
    <property type="evidence" value="ECO:0007669"/>
    <property type="project" value="InterPro"/>
</dbReference>
<dbReference type="InterPro" id="IPR030395">
    <property type="entry name" value="GP_PDE_dom"/>
</dbReference>
<evidence type="ECO:0000259" key="2">
    <source>
        <dbReference type="PROSITE" id="PS51704"/>
    </source>
</evidence>
<keyword evidence="1" id="KW-0732">Signal</keyword>
<evidence type="ECO:0000256" key="1">
    <source>
        <dbReference type="SAM" id="SignalP"/>
    </source>
</evidence>
<name>A0A498D6J3_9BACI</name>
<proteinExistence type="predicted"/>
<dbReference type="RefSeq" id="WP_121524784.1">
    <property type="nucleotide sequence ID" value="NZ_RCHR01000009.1"/>
</dbReference>
<dbReference type="EMBL" id="RCHR01000009">
    <property type="protein sequence ID" value="RLL41122.1"/>
    <property type="molecule type" value="Genomic_DNA"/>
</dbReference>
<feature type="signal peptide" evidence="1">
    <location>
        <begin position="1"/>
        <end position="24"/>
    </location>
</feature>
<evidence type="ECO:0000313" key="4">
    <source>
        <dbReference type="Proteomes" id="UP000270219"/>
    </source>
</evidence>
<dbReference type="Gene3D" id="3.20.20.190">
    <property type="entry name" value="Phosphatidylinositol (PI) phosphodiesterase"/>
    <property type="match status" value="1"/>
</dbReference>
<dbReference type="CDD" id="cd08563">
    <property type="entry name" value="GDPD_TtGDE_like"/>
    <property type="match status" value="1"/>
</dbReference>
<organism evidence="3 4">
    <name type="scientific">Oceanobacillus piezotolerans</name>
    <dbReference type="NCBI Taxonomy" id="2448030"/>
    <lineage>
        <taxon>Bacteria</taxon>
        <taxon>Bacillati</taxon>
        <taxon>Bacillota</taxon>
        <taxon>Bacilli</taxon>
        <taxon>Bacillales</taxon>
        <taxon>Bacillaceae</taxon>
        <taxon>Oceanobacillus</taxon>
    </lineage>
</organism>
<reference evidence="3 4" key="1">
    <citation type="submission" date="2018-10" db="EMBL/GenBank/DDBJ databases">
        <title>Oceanobacillus sp. YLB-02 draft genome.</title>
        <authorList>
            <person name="Yu L."/>
        </authorList>
    </citation>
    <scope>NUCLEOTIDE SEQUENCE [LARGE SCALE GENOMIC DNA]</scope>
    <source>
        <strain evidence="3 4">YLB-02</strain>
    </source>
</reference>
<dbReference type="PANTHER" id="PTHR46211">
    <property type="entry name" value="GLYCEROPHOSPHORYL DIESTER PHOSPHODIESTERASE"/>
    <property type="match status" value="1"/>
</dbReference>
<dbReference type="Proteomes" id="UP000270219">
    <property type="component" value="Unassembled WGS sequence"/>
</dbReference>
<evidence type="ECO:0000313" key="3">
    <source>
        <dbReference type="EMBL" id="RLL41122.1"/>
    </source>
</evidence>
<dbReference type="AlphaFoldDB" id="A0A498D6J3"/>
<protein>
    <submittedName>
        <fullName evidence="3">Glycerophosphodiester phosphodiesterase</fullName>
    </submittedName>
</protein>
<feature type="domain" description="GP-PDE" evidence="2">
    <location>
        <begin position="42"/>
        <end position="283"/>
    </location>
</feature>
<comment type="caution">
    <text evidence="3">The sequence shown here is derived from an EMBL/GenBank/DDBJ whole genome shotgun (WGS) entry which is preliminary data.</text>
</comment>
<dbReference type="Pfam" id="PF03009">
    <property type="entry name" value="GDPD"/>
    <property type="match status" value="1"/>
</dbReference>
<accession>A0A498D6J3</accession>
<dbReference type="SUPFAM" id="SSF51695">
    <property type="entry name" value="PLC-like phosphodiesterases"/>
    <property type="match status" value="1"/>
</dbReference>
<gene>
    <name evidence="3" type="ORF">D8M04_17930</name>
</gene>
<feature type="chain" id="PRO_5019848293" evidence="1">
    <location>
        <begin position="25"/>
        <end position="287"/>
    </location>
</feature>
<dbReference type="InterPro" id="IPR017946">
    <property type="entry name" value="PLC-like_Pdiesterase_TIM-brl"/>
</dbReference>
<dbReference type="PROSITE" id="PS51704">
    <property type="entry name" value="GP_PDE"/>
    <property type="match status" value="1"/>
</dbReference>
<dbReference type="OrthoDB" id="384721at2"/>
<dbReference type="GO" id="GO:0008081">
    <property type="term" value="F:phosphoric diester hydrolase activity"/>
    <property type="evidence" value="ECO:0007669"/>
    <property type="project" value="InterPro"/>
</dbReference>